<dbReference type="Pfam" id="PF02645">
    <property type="entry name" value="DegV"/>
    <property type="match status" value="1"/>
</dbReference>
<reference evidence="3 6" key="1">
    <citation type="submission" date="2011-08" db="EMBL/GenBank/DDBJ databases">
        <title>The Genome Sequence of Eubacteriaceae bacterium ACC19a.</title>
        <authorList>
            <consortium name="The Broad Institute Genome Sequencing Platform"/>
            <person name="Earl A."/>
            <person name="Ward D."/>
            <person name="Feldgarden M."/>
            <person name="Gevers D."/>
            <person name="Sizova M."/>
            <person name="Hazen A."/>
            <person name="Epstein S."/>
            <person name="Young S.K."/>
            <person name="Zeng Q."/>
            <person name="Gargeya S."/>
            <person name="Fitzgerald M."/>
            <person name="Haas B."/>
            <person name="Abouelleil A."/>
            <person name="Alvarado L."/>
            <person name="Arachchi H.M."/>
            <person name="Berlin A."/>
            <person name="Brown A."/>
            <person name="Chapman S.B."/>
            <person name="Chen Z."/>
            <person name="Dunbar C."/>
            <person name="Freedman E."/>
            <person name="Gearin G."/>
            <person name="Gellesch M."/>
            <person name="Goldberg J."/>
            <person name="Griggs A."/>
            <person name="Gujja S."/>
            <person name="Heiman D."/>
            <person name="Howarth C."/>
            <person name="Larson L."/>
            <person name="Lui A."/>
            <person name="MacDonald P.J.P."/>
            <person name="Montmayeur A."/>
            <person name="Murphy C."/>
            <person name="Neiman D."/>
            <person name="Pearson M."/>
            <person name="Priest M."/>
            <person name="Roberts A."/>
            <person name="Saif S."/>
            <person name="Shea T."/>
            <person name="Shenoy N."/>
            <person name="Sisk P."/>
            <person name="Stolte C."/>
            <person name="Sykes S."/>
            <person name="Wortman J."/>
            <person name="Nusbaum C."/>
            <person name="Birren B."/>
        </authorList>
    </citation>
    <scope>NUCLEOTIDE SEQUENCE [LARGE SCALE GENOMIC DNA]</scope>
    <source>
        <strain evidence="3 6">ACC19a</strain>
    </source>
</reference>
<dbReference type="Proteomes" id="UP000006437">
    <property type="component" value="Unassembled WGS sequence"/>
</dbReference>
<evidence type="ECO:0000313" key="4">
    <source>
        <dbReference type="EMBL" id="EHL19073.1"/>
    </source>
</evidence>
<dbReference type="STRING" id="796937.HMPREF9630_00160"/>
<dbReference type="GO" id="GO:0008289">
    <property type="term" value="F:lipid binding"/>
    <property type="evidence" value="ECO:0007669"/>
    <property type="project" value="UniProtKB-KW"/>
</dbReference>
<dbReference type="EMBL" id="AFZG01000030">
    <property type="protein sequence ID" value="EHL19073.1"/>
    <property type="molecule type" value="Genomic_DNA"/>
</dbReference>
<protein>
    <recommendedName>
        <fullName evidence="7">EDD domain protein, DegV family</fullName>
    </recommendedName>
</protein>
<evidence type="ECO:0000313" key="6">
    <source>
        <dbReference type="Proteomes" id="UP000006437"/>
    </source>
</evidence>
<dbReference type="InterPro" id="IPR050270">
    <property type="entry name" value="DegV_domain_contain"/>
</dbReference>
<evidence type="ECO:0000256" key="2">
    <source>
        <dbReference type="ARBA" id="ARBA00023121"/>
    </source>
</evidence>
<evidence type="ECO:0000313" key="3">
    <source>
        <dbReference type="EMBL" id="EHL14737.1"/>
    </source>
</evidence>
<dbReference type="AlphaFoldDB" id="G9X144"/>
<dbReference type="RefSeq" id="WP_009524523.1">
    <property type="nucleotide sequence ID" value="NZ_JBQMYE010000036.1"/>
</dbReference>
<comment type="function">
    <text evidence="1">May bind long-chain fatty acids, such as palmitate, and may play a role in lipid transport or fatty acid metabolism.</text>
</comment>
<evidence type="ECO:0000256" key="1">
    <source>
        <dbReference type="ARBA" id="ARBA00003238"/>
    </source>
</evidence>
<reference evidence="4 5" key="2">
    <citation type="submission" date="2011-08" db="EMBL/GenBank/DDBJ databases">
        <title>The Genome Sequence of Eubacteriaceae bacterium CM5.</title>
        <authorList>
            <consortium name="The Broad Institute Genome Sequencing Platform"/>
            <person name="Earl A."/>
            <person name="Ward D."/>
            <person name="Feldgarden M."/>
            <person name="Gevers D."/>
            <person name="Sizova M."/>
            <person name="Hazen A."/>
            <person name="Epstein S."/>
            <person name="Young S.K."/>
            <person name="Zeng Q."/>
            <person name="Gargeya S."/>
            <person name="Fitzgerald M."/>
            <person name="Haas B."/>
            <person name="Abouelleil A."/>
            <person name="Alvarado L."/>
            <person name="Arachchi H.M."/>
            <person name="Berlin A."/>
            <person name="Brown A."/>
            <person name="Chapman S.B."/>
            <person name="Chen Z."/>
            <person name="Dunbar C."/>
            <person name="Freedman E."/>
            <person name="Gearin G."/>
            <person name="Gellesch M."/>
            <person name="Goldberg J."/>
            <person name="Griggs A."/>
            <person name="Gujja S."/>
            <person name="Heiman D."/>
            <person name="Howarth C."/>
            <person name="Larson L."/>
            <person name="Lui A."/>
            <person name="MacDonald P.J.P."/>
            <person name="Montmayeur A."/>
            <person name="Murphy C."/>
            <person name="Neiman D."/>
            <person name="Pearson M."/>
            <person name="Priest M."/>
            <person name="Roberts A."/>
            <person name="Saif S."/>
            <person name="Shea T."/>
            <person name="Shenoy N."/>
            <person name="Sisk P."/>
            <person name="Stolte C."/>
            <person name="Sykes S."/>
            <person name="Wortman J."/>
            <person name="Nusbaum C."/>
            <person name="Birren B."/>
        </authorList>
    </citation>
    <scope>NUCLEOTIDE SEQUENCE [LARGE SCALE GENOMIC DNA]</scope>
    <source>
        <strain evidence="4 5">CM5</strain>
    </source>
</reference>
<gene>
    <name evidence="4" type="ORF">HMPREF9628_00307</name>
    <name evidence="3" type="ORF">HMPREF9629_00286</name>
</gene>
<evidence type="ECO:0008006" key="7">
    <source>
        <dbReference type="Google" id="ProtNLM"/>
    </source>
</evidence>
<dbReference type="InterPro" id="IPR043168">
    <property type="entry name" value="DegV_C"/>
</dbReference>
<dbReference type="PANTHER" id="PTHR33434">
    <property type="entry name" value="DEGV DOMAIN-CONTAINING PROTEIN DR_1986-RELATED"/>
    <property type="match status" value="1"/>
</dbReference>
<dbReference type="Proteomes" id="UP000003379">
    <property type="component" value="Unassembled WGS sequence"/>
</dbReference>
<proteinExistence type="predicted"/>
<evidence type="ECO:0000313" key="5">
    <source>
        <dbReference type="Proteomes" id="UP000003379"/>
    </source>
</evidence>
<keyword evidence="2" id="KW-0446">Lipid-binding</keyword>
<dbReference type="BioCyc" id="EBAC796937-HMP:GMGH-286-MONOMER"/>
<comment type="caution">
    <text evidence="3">The sequence shown here is derived from an EMBL/GenBank/DDBJ whole genome shotgun (WGS) entry which is preliminary data.</text>
</comment>
<dbReference type="EMBL" id="AFZE01000023">
    <property type="protein sequence ID" value="EHL14737.1"/>
    <property type="molecule type" value="Genomic_DNA"/>
</dbReference>
<dbReference type="NCBIfam" id="TIGR00762">
    <property type="entry name" value="DegV"/>
    <property type="match status" value="1"/>
</dbReference>
<name>G9X144_9FIRM</name>
<accession>G9X144</accession>
<dbReference type="PANTHER" id="PTHR33434:SF3">
    <property type="entry name" value="DEGV DOMAIN-CONTAINING PROTEIN YITS"/>
    <property type="match status" value="1"/>
</dbReference>
<dbReference type="Gene3D" id="3.30.1180.10">
    <property type="match status" value="1"/>
</dbReference>
<sequence length="294" mass="32746">MNIRIVADSACDLPKSLVEEMNIDIMPVPITDGTTDYKDGINITPEVIYKNMKEGVIYKTSQIPLADYIEKYTYYAENNIPMLSVVMSSGISSSSKTSQMAINIVKELYPNAPIYSVDSKCCSLGHGFAAYMLAKSANSGHNIDTLLELLHFIQNNMVSTASLDDLKYVARGGRLPNVVAMIANTLNIKPFLNADDGSLHLSDRVRGVKKMYKKYVEIIKDRVETIDLKNSQIWIEKSDDEEMLLTLRDTIKEDFGLTNDNFILGTIGPIIGAHIGPGSMCMFFLTNPIPDMYF</sequence>
<dbReference type="Gene3D" id="3.40.50.10170">
    <property type="match status" value="1"/>
</dbReference>
<dbReference type="SUPFAM" id="SSF82549">
    <property type="entry name" value="DAK1/DegV-like"/>
    <property type="match status" value="1"/>
</dbReference>
<organism evidence="3 6">
    <name type="scientific">Peptoanaerobacter stomatis</name>
    <dbReference type="NCBI Taxonomy" id="796937"/>
    <lineage>
        <taxon>Bacteria</taxon>
        <taxon>Bacillati</taxon>
        <taxon>Bacillota</taxon>
        <taxon>Clostridia</taxon>
        <taxon>Peptostreptococcales</taxon>
        <taxon>Filifactoraceae</taxon>
        <taxon>Peptoanaerobacter</taxon>
    </lineage>
</organism>
<dbReference type="PROSITE" id="PS51482">
    <property type="entry name" value="DEGV"/>
    <property type="match status" value="1"/>
</dbReference>
<accession>G9XD68</accession>
<dbReference type="HOGENOM" id="CLU_048251_4_1_9"/>
<dbReference type="InterPro" id="IPR003797">
    <property type="entry name" value="DegV"/>
</dbReference>